<dbReference type="PROSITE" id="PS50894">
    <property type="entry name" value="HPT"/>
    <property type="match status" value="1"/>
</dbReference>
<dbReference type="InterPro" id="IPR036641">
    <property type="entry name" value="HPT_dom_sf"/>
</dbReference>
<evidence type="ECO:0000313" key="3">
    <source>
        <dbReference type="EMBL" id="SDD08574.1"/>
    </source>
</evidence>
<dbReference type="InterPro" id="IPR008207">
    <property type="entry name" value="Sig_transdc_His_kin_Hpt_dom"/>
</dbReference>
<keyword evidence="4" id="KW-1185">Reference proteome</keyword>
<dbReference type="Proteomes" id="UP000198546">
    <property type="component" value="Chromosome i"/>
</dbReference>
<dbReference type="SUPFAM" id="SSF47226">
    <property type="entry name" value="Histidine-containing phosphotransfer domain, HPT domain"/>
    <property type="match status" value="1"/>
</dbReference>
<accession>A0A1G6RVZ7</accession>
<organism evidence="3 4">
    <name type="scientific">Auraticoccus monumenti</name>
    <dbReference type="NCBI Taxonomy" id="675864"/>
    <lineage>
        <taxon>Bacteria</taxon>
        <taxon>Bacillati</taxon>
        <taxon>Actinomycetota</taxon>
        <taxon>Actinomycetes</taxon>
        <taxon>Propionibacteriales</taxon>
        <taxon>Propionibacteriaceae</taxon>
        <taxon>Auraticoccus</taxon>
    </lineage>
</organism>
<dbReference type="STRING" id="675864.SAMN04489747_0130"/>
<keyword evidence="1" id="KW-0597">Phosphoprotein</keyword>
<dbReference type="EMBL" id="LT629688">
    <property type="protein sequence ID" value="SDD08574.1"/>
    <property type="molecule type" value="Genomic_DNA"/>
</dbReference>
<dbReference type="AlphaFoldDB" id="A0A1G6RVZ7"/>
<name>A0A1G6RVZ7_9ACTN</name>
<evidence type="ECO:0000259" key="2">
    <source>
        <dbReference type="PROSITE" id="PS50894"/>
    </source>
</evidence>
<sequence length="107" mass="11470">MGPVSEDPFAAVLARIAGEARQTNLRRADHLEEALSRLSEGRLDEEGRQRAVRAAHQLAGSAGTFGHQRAGELARRIEQFLAAPQQPTTVAEALAVVAECRSELAQG</sequence>
<dbReference type="Gene3D" id="1.20.120.160">
    <property type="entry name" value="HPT domain"/>
    <property type="match status" value="1"/>
</dbReference>
<protein>
    <submittedName>
        <fullName evidence="3">Hpt domain-containing protein</fullName>
    </submittedName>
</protein>
<evidence type="ECO:0000256" key="1">
    <source>
        <dbReference type="PROSITE-ProRule" id="PRU00110"/>
    </source>
</evidence>
<dbReference type="GO" id="GO:0000160">
    <property type="term" value="P:phosphorelay signal transduction system"/>
    <property type="evidence" value="ECO:0007669"/>
    <property type="project" value="InterPro"/>
</dbReference>
<dbReference type="Pfam" id="PF01627">
    <property type="entry name" value="Hpt"/>
    <property type="match status" value="1"/>
</dbReference>
<feature type="domain" description="HPt" evidence="2">
    <location>
        <begin position="16"/>
        <end position="107"/>
    </location>
</feature>
<feature type="modified residue" description="Phosphohistidine" evidence="1">
    <location>
        <position position="56"/>
    </location>
</feature>
<gene>
    <name evidence="3" type="ORF">SAMN04489747_0130</name>
</gene>
<proteinExistence type="predicted"/>
<reference evidence="3 4" key="1">
    <citation type="submission" date="2016-10" db="EMBL/GenBank/DDBJ databases">
        <authorList>
            <person name="de Groot N.N."/>
        </authorList>
    </citation>
    <scope>NUCLEOTIDE SEQUENCE [LARGE SCALE GENOMIC DNA]</scope>
    <source>
        <strain evidence="3 4">MON 2.2</strain>
    </source>
</reference>
<evidence type="ECO:0000313" key="4">
    <source>
        <dbReference type="Proteomes" id="UP000198546"/>
    </source>
</evidence>